<dbReference type="CDD" id="cd00037">
    <property type="entry name" value="CLECT"/>
    <property type="match status" value="1"/>
</dbReference>
<dbReference type="InterPro" id="IPR050111">
    <property type="entry name" value="C-type_lectin/snaclec_domain"/>
</dbReference>
<feature type="coiled-coil region" evidence="1">
    <location>
        <begin position="20"/>
        <end position="72"/>
    </location>
</feature>
<dbReference type="OrthoDB" id="7647695at2759"/>
<reference evidence="3 4" key="1">
    <citation type="submission" date="2015-08" db="EMBL/GenBank/DDBJ databases">
        <title>Ancestral chromatin configuration constrains chromatin evolution on differentiating sex chromosomes in Drosophila.</title>
        <authorList>
            <person name="Zhou Q."/>
            <person name="Bachtrog D."/>
        </authorList>
    </citation>
    <scope>NUCLEOTIDE SEQUENCE [LARGE SCALE GENOMIC DNA]</scope>
    <source>
        <tissue evidence="3">Whole larvae</tissue>
    </source>
</reference>
<dbReference type="Gene3D" id="3.10.100.10">
    <property type="entry name" value="Mannose-Binding Protein A, subunit A"/>
    <property type="match status" value="1"/>
</dbReference>
<gene>
    <name evidence="3" type="ORF">Dbus_chr2Lg1918</name>
</gene>
<dbReference type="SMART" id="SM00034">
    <property type="entry name" value="CLECT"/>
    <property type="match status" value="1"/>
</dbReference>
<evidence type="ECO:0000313" key="3">
    <source>
        <dbReference type="EMBL" id="ALC39833.1"/>
    </source>
</evidence>
<organism evidence="3 4">
    <name type="scientific">Drosophila busckii</name>
    <name type="common">Fruit fly</name>
    <dbReference type="NCBI Taxonomy" id="30019"/>
    <lineage>
        <taxon>Eukaryota</taxon>
        <taxon>Metazoa</taxon>
        <taxon>Ecdysozoa</taxon>
        <taxon>Arthropoda</taxon>
        <taxon>Hexapoda</taxon>
        <taxon>Insecta</taxon>
        <taxon>Pterygota</taxon>
        <taxon>Neoptera</taxon>
        <taxon>Endopterygota</taxon>
        <taxon>Diptera</taxon>
        <taxon>Brachycera</taxon>
        <taxon>Muscomorpha</taxon>
        <taxon>Ephydroidea</taxon>
        <taxon>Drosophilidae</taxon>
        <taxon>Drosophila</taxon>
    </lineage>
</organism>
<protein>
    <submittedName>
        <fullName evidence="3">CG31612</fullName>
    </submittedName>
</protein>
<accession>A0A0M3QU07</accession>
<dbReference type="InterPro" id="IPR001304">
    <property type="entry name" value="C-type_lectin-like"/>
</dbReference>
<evidence type="ECO:0000259" key="2">
    <source>
        <dbReference type="PROSITE" id="PS50041"/>
    </source>
</evidence>
<dbReference type="SMR" id="A0A0M3QU07"/>
<dbReference type="Pfam" id="PF00059">
    <property type="entry name" value="Lectin_C"/>
    <property type="match status" value="1"/>
</dbReference>
<dbReference type="InterPro" id="IPR016186">
    <property type="entry name" value="C-type_lectin-like/link_sf"/>
</dbReference>
<dbReference type="SUPFAM" id="SSF56436">
    <property type="entry name" value="C-type lectin-like"/>
    <property type="match status" value="1"/>
</dbReference>
<dbReference type="Proteomes" id="UP000494163">
    <property type="component" value="Chromosome 2L"/>
</dbReference>
<feature type="domain" description="C-type lectin" evidence="2">
    <location>
        <begin position="101"/>
        <end position="219"/>
    </location>
</feature>
<dbReference type="InterPro" id="IPR016187">
    <property type="entry name" value="CTDL_fold"/>
</dbReference>
<dbReference type="OMA" id="RATWENA"/>
<keyword evidence="1" id="KW-0175">Coiled coil</keyword>
<sequence>MCLLYFTCLIASNKASEKTSLELSHQLQRLELNLEKLQERCQQSEKIQNMQIKQLSEELLKLKASHQQIEFKHKQTAQHLKSLRALNQANRQVFMLKFTQIRNKYYYIEEEEQLPWIDAAIKCQQLSGHLANLQSELELKALANRLRRQNYWIDINDRSTEGRYVSLAMDANKVSYFNWHLFEPNNYDHSEHCVELKLLRGKYAMNDKTCESRQYFICELPQKS</sequence>
<dbReference type="AlphaFoldDB" id="A0A0M3QU07"/>
<proteinExistence type="predicted"/>
<evidence type="ECO:0000313" key="4">
    <source>
        <dbReference type="Proteomes" id="UP000494163"/>
    </source>
</evidence>
<dbReference type="STRING" id="30019.A0A0M3QU07"/>
<name>A0A0M3QU07_DROBS</name>
<keyword evidence="4" id="KW-1185">Reference proteome</keyword>
<evidence type="ECO:0000256" key="1">
    <source>
        <dbReference type="SAM" id="Coils"/>
    </source>
</evidence>
<dbReference type="PROSITE" id="PS50041">
    <property type="entry name" value="C_TYPE_LECTIN_2"/>
    <property type="match status" value="1"/>
</dbReference>
<dbReference type="EMBL" id="CP012523">
    <property type="protein sequence ID" value="ALC39833.1"/>
    <property type="molecule type" value="Genomic_DNA"/>
</dbReference>
<dbReference type="PANTHER" id="PTHR22803">
    <property type="entry name" value="MANNOSE, PHOSPHOLIPASE, LECTIN RECEPTOR RELATED"/>
    <property type="match status" value="1"/>
</dbReference>